<gene>
    <name evidence="1" type="ORF">BN2614_LOCUS3</name>
</gene>
<reference evidence="1 2" key="1">
    <citation type="submission" date="2018-10" db="EMBL/GenBank/DDBJ databases">
        <authorList>
            <person name="Ekblom R."/>
            <person name="Jareborg N."/>
        </authorList>
    </citation>
    <scope>NUCLEOTIDE SEQUENCE [LARGE SCALE GENOMIC DNA]</scope>
    <source>
        <tissue evidence="1">Muscle</tissue>
    </source>
</reference>
<keyword evidence="2" id="KW-1185">Reference proteome</keyword>
<dbReference type="EMBL" id="CYRY02037917">
    <property type="protein sequence ID" value="VCX30414.1"/>
    <property type="molecule type" value="Genomic_DNA"/>
</dbReference>
<feature type="non-terminal residue" evidence="1">
    <location>
        <position position="1"/>
    </location>
</feature>
<comment type="caution">
    <text evidence="1">The sequence shown here is derived from an EMBL/GenBank/DDBJ whole genome shotgun (WGS) entry which is preliminary data.</text>
</comment>
<name>A0A9X9M259_GULGU</name>
<organism evidence="1 2">
    <name type="scientific">Gulo gulo</name>
    <name type="common">Wolverine</name>
    <name type="synonym">Gluton</name>
    <dbReference type="NCBI Taxonomy" id="48420"/>
    <lineage>
        <taxon>Eukaryota</taxon>
        <taxon>Metazoa</taxon>
        <taxon>Chordata</taxon>
        <taxon>Craniata</taxon>
        <taxon>Vertebrata</taxon>
        <taxon>Euteleostomi</taxon>
        <taxon>Mammalia</taxon>
        <taxon>Eutheria</taxon>
        <taxon>Laurasiatheria</taxon>
        <taxon>Carnivora</taxon>
        <taxon>Caniformia</taxon>
        <taxon>Musteloidea</taxon>
        <taxon>Mustelidae</taxon>
        <taxon>Guloninae</taxon>
        <taxon>Gulo</taxon>
    </lineage>
</organism>
<protein>
    <submittedName>
        <fullName evidence="1">Uncharacterized protein</fullName>
    </submittedName>
</protein>
<accession>A0A9X9M259</accession>
<dbReference type="Proteomes" id="UP000269945">
    <property type="component" value="Unassembled WGS sequence"/>
</dbReference>
<evidence type="ECO:0000313" key="1">
    <source>
        <dbReference type="EMBL" id="VCX30414.1"/>
    </source>
</evidence>
<evidence type="ECO:0000313" key="2">
    <source>
        <dbReference type="Proteomes" id="UP000269945"/>
    </source>
</evidence>
<proteinExistence type="predicted"/>
<dbReference type="AlphaFoldDB" id="A0A9X9M259"/>
<sequence length="47" mass="4741">ISQLEATDLLKAIALCFLGECNKYSPSATPCRAGLALGSSSAGVAEI</sequence>